<accession>A0A2M8L9Y0</accession>
<sequence>MAEQIEENKNSQENGKPIAVLLIGRSGSGKGTQAKLLIEYMEKKGYPEILYSYTGDKIRELIKEENKTYSAELSRRAMKAGLRHPAFIAVWAWSDNFIKNMKNGVSVIMDGSPRGLLEAEAIDEALGFYGINEIKPVFIDTGREWSTKRLLGRGRSDDTEKVIMERLDYFDKMVLPVVENYEKNGRLIRVNGEQSIEGVHKEMVGKIFDTK</sequence>
<organism evidence="7 8">
    <name type="scientific">Candidatus Terrybacteria bacterium CG10_big_fil_rev_8_21_14_0_10_41_10</name>
    <dbReference type="NCBI Taxonomy" id="1975026"/>
    <lineage>
        <taxon>Bacteria</taxon>
        <taxon>Candidatus Terryibacteriota</taxon>
    </lineage>
</organism>
<comment type="subcellular location">
    <subcellularLocation>
        <location evidence="6">Cytoplasm</location>
    </subcellularLocation>
</comment>
<comment type="caution">
    <text evidence="7">The sequence shown here is derived from an EMBL/GenBank/DDBJ whole genome shotgun (WGS) entry which is preliminary data.</text>
</comment>
<dbReference type="PRINTS" id="PR00094">
    <property type="entry name" value="ADENYLTKNASE"/>
</dbReference>
<evidence type="ECO:0000256" key="5">
    <source>
        <dbReference type="RuleBase" id="RU003330"/>
    </source>
</evidence>
<protein>
    <recommendedName>
        <fullName evidence="6">Adenylate kinase</fullName>
        <ecNumber evidence="6">2.7.4.3</ecNumber>
    </recommendedName>
</protein>
<comment type="catalytic activity">
    <reaction evidence="6">
        <text>AMP + ATP = 2 ADP</text>
        <dbReference type="Rhea" id="RHEA:12973"/>
        <dbReference type="ChEBI" id="CHEBI:30616"/>
        <dbReference type="ChEBI" id="CHEBI:456215"/>
        <dbReference type="ChEBI" id="CHEBI:456216"/>
        <dbReference type="EC" id="2.7.4.3"/>
    </reaction>
</comment>
<evidence type="ECO:0000256" key="2">
    <source>
        <dbReference type="ARBA" id="ARBA00022727"/>
    </source>
</evidence>
<dbReference type="PANTHER" id="PTHR23359">
    <property type="entry name" value="NUCLEOTIDE KINASE"/>
    <property type="match status" value="1"/>
</dbReference>
<dbReference type="SUPFAM" id="SSF52540">
    <property type="entry name" value="P-loop containing nucleoside triphosphate hydrolases"/>
    <property type="match status" value="1"/>
</dbReference>
<evidence type="ECO:0000256" key="1">
    <source>
        <dbReference type="ARBA" id="ARBA00022679"/>
    </source>
</evidence>
<dbReference type="GO" id="GO:0005737">
    <property type="term" value="C:cytoplasm"/>
    <property type="evidence" value="ECO:0007669"/>
    <property type="project" value="UniProtKB-SubCell"/>
</dbReference>
<keyword evidence="2" id="KW-0545">Nucleotide biosynthesis</keyword>
<gene>
    <name evidence="7" type="ORF">COV02_02760</name>
</gene>
<dbReference type="GO" id="GO:0004017">
    <property type="term" value="F:AMP kinase activity"/>
    <property type="evidence" value="ECO:0007669"/>
    <property type="project" value="UniProtKB-EC"/>
</dbReference>
<comment type="similarity">
    <text evidence="5">Belongs to the adenylate kinase family.</text>
</comment>
<dbReference type="CDD" id="cd01428">
    <property type="entry name" value="ADK"/>
    <property type="match status" value="1"/>
</dbReference>
<keyword evidence="6" id="KW-0067">ATP-binding</keyword>
<dbReference type="Pfam" id="PF00406">
    <property type="entry name" value="ADK"/>
    <property type="match status" value="1"/>
</dbReference>
<dbReference type="EMBL" id="PFER01000040">
    <property type="protein sequence ID" value="PJE73410.1"/>
    <property type="molecule type" value="Genomic_DNA"/>
</dbReference>
<evidence type="ECO:0000313" key="8">
    <source>
        <dbReference type="Proteomes" id="UP000230959"/>
    </source>
</evidence>
<dbReference type="EC" id="2.7.4.3" evidence="6"/>
<comment type="subunit">
    <text evidence="6">Monomer.</text>
</comment>
<dbReference type="InterPro" id="IPR000850">
    <property type="entry name" value="Adenylat/UMP-CMP_kin"/>
</dbReference>
<dbReference type="Proteomes" id="UP000230959">
    <property type="component" value="Unassembled WGS sequence"/>
</dbReference>
<dbReference type="InterPro" id="IPR027417">
    <property type="entry name" value="P-loop_NTPase"/>
</dbReference>
<keyword evidence="1 5" id="KW-0808">Transferase</keyword>
<evidence type="ECO:0000256" key="3">
    <source>
        <dbReference type="ARBA" id="ARBA00022741"/>
    </source>
</evidence>
<dbReference type="GO" id="GO:0005524">
    <property type="term" value="F:ATP binding"/>
    <property type="evidence" value="ECO:0007669"/>
    <property type="project" value="UniProtKB-KW"/>
</dbReference>
<name>A0A2M8L9Y0_9BACT</name>
<keyword evidence="4 5" id="KW-0418">Kinase</keyword>
<evidence type="ECO:0000313" key="7">
    <source>
        <dbReference type="EMBL" id="PJE73410.1"/>
    </source>
</evidence>
<evidence type="ECO:0000256" key="4">
    <source>
        <dbReference type="ARBA" id="ARBA00022777"/>
    </source>
</evidence>
<dbReference type="Gene3D" id="3.40.50.300">
    <property type="entry name" value="P-loop containing nucleotide triphosphate hydrolases"/>
    <property type="match status" value="1"/>
</dbReference>
<reference evidence="8" key="1">
    <citation type="submission" date="2017-09" db="EMBL/GenBank/DDBJ databases">
        <title>Depth-based differentiation of microbial function through sediment-hosted aquifers and enrichment of novel symbionts in the deep terrestrial subsurface.</title>
        <authorList>
            <person name="Probst A.J."/>
            <person name="Ladd B."/>
            <person name="Jarett J.K."/>
            <person name="Geller-Mcgrath D.E."/>
            <person name="Sieber C.M.K."/>
            <person name="Emerson J.B."/>
            <person name="Anantharaman K."/>
            <person name="Thomas B.C."/>
            <person name="Malmstrom R."/>
            <person name="Stieglmeier M."/>
            <person name="Klingl A."/>
            <person name="Woyke T."/>
            <person name="Ryan C.M."/>
            <person name="Banfield J.F."/>
        </authorList>
    </citation>
    <scope>NUCLEOTIDE SEQUENCE [LARGE SCALE GENOMIC DNA]</scope>
</reference>
<evidence type="ECO:0000256" key="6">
    <source>
        <dbReference type="RuleBase" id="RU003331"/>
    </source>
</evidence>
<dbReference type="AlphaFoldDB" id="A0A2M8L9Y0"/>
<proteinExistence type="inferred from homology"/>
<keyword evidence="3 6" id="KW-0547">Nucleotide-binding</keyword>